<organism evidence="2 3">
    <name type="scientific">Salix dunnii</name>
    <dbReference type="NCBI Taxonomy" id="1413687"/>
    <lineage>
        <taxon>Eukaryota</taxon>
        <taxon>Viridiplantae</taxon>
        <taxon>Streptophyta</taxon>
        <taxon>Embryophyta</taxon>
        <taxon>Tracheophyta</taxon>
        <taxon>Spermatophyta</taxon>
        <taxon>Magnoliopsida</taxon>
        <taxon>eudicotyledons</taxon>
        <taxon>Gunneridae</taxon>
        <taxon>Pentapetalae</taxon>
        <taxon>rosids</taxon>
        <taxon>fabids</taxon>
        <taxon>Malpighiales</taxon>
        <taxon>Salicaceae</taxon>
        <taxon>Saliceae</taxon>
        <taxon>Salix</taxon>
    </lineage>
</organism>
<feature type="compositionally biased region" description="Polar residues" evidence="1">
    <location>
        <begin position="45"/>
        <end position="83"/>
    </location>
</feature>
<evidence type="ECO:0000313" key="3">
    <source>
        <dbReference type="Proteomes" id="UP000657918"/>
    </source>
</evidence>
<dbReference type="Proteomes" id="UP000657918">
    <property type="component" value="Unassembled WGS sequence"/>
</dbReference>
<accession>A0A835J6T8</accession>
<sequence>MEIRRRQHHRNCKCALQKLLDICSDDCPQQRKIPFPKKQAESDHSLSIGTSRLSSPSYTNDDSSIHNIGSLFSESASDTTNNN</sequence>
<name>A0A835J6T8_9ROSI</name>
<feature type="region of interest" description="Disordered" evidence="1">
    <location>
        <begin position="34"/>
        <end position="83"/>
    </location>
</feature>
<dbReference type="AlphaFoldDB" id="A0A835J6T8"/>
<protein>
    <submittedName>
        <fullName evidence="2">Uncharacterized protein</fullName>
    </submittedName>
</protein>
<dbReference type="PANTHER" id="PTHR35121">
    <property type="entry name" value="HOMEODOMAIN PROTEIN 8, PUTATIVE-RELATED"/>
    <property type="match status" value="1"/>
</dbReference>
<dbReference type="PANTHER" id="PTHR35121:SF4">
    <property type="entry name" value="SWIM-TYPE DOMAIN-CONTAINING PROTEIN"/>
    <property type="match status" value="1"/>
</dbReference>
<reference evidence="2 3" key="1">
    <citation type="submission" date="2020-10" db="EMBL/GenBank/DDBJ databases">
        <title>Plant Genome Project.</title>
        <authorList>
            <person name="Zhang R.-G."/>
        </authorList>
    </citation>
    <scope>NUCLEOTIDE SEQUENCE [LARGE SCALE GENOMIC DNA]</scope>
    <source>
        <strain evidence="2">FAFU-HL-1</strain>
        <tissue evidence="2">Leaf</tissue>
    </source>
</reference>
<evidence type="ECO:0000313" key="2">
    <source>
        <dbReference type="EMBL" id="KAF9662804.1"/>
    </source>
</evidence>
<evidence type="ECO:0000256" key="1">
    <source>
        <dbReference type="SAM" id="MobiDB-lite"/>
    </source>
</evidence>
<comment type="caution">
    <text evidence="2">The sequence shown here is derived from an EMBL/GenBank/DDBJ whole genome shotgun (WGS) entry which is preliminary data.</text>
</comment>
<dbReference type="EMBL" id="JADGMS010000018">
    <property type="protein sequence ID" value="KAF9662804.1"/>
    <property type="molecule type" value="Genomic_DNA"/>
</dbReference>
<gene>
    <name evidence="2" type="ORF">SADUNF_Sadunf18G0092400</name>
</gene>
<proteinExistence type="predicted"/>
<keyword evidence="3" id="KW-1185">Reference proteome</keyword>